<comment type="caution">
    <text evidence="8">The sequence shown here is derived from an EMBL/GenBank/DDBJ whole genome shotgun (WGS) entry which is preliminary data.</text>
</comment>
<keyword evidence="4 7" id="KW-0732">Signal</keyword>
<feature type="transmembrane region" description="Helical" evidence="7">
    <location>
        <begin position="570"/>
        <end position="594"/>
    </location>
</feature>
<evidence type="ECO:0000256" key="5">
    <source>
        <dbReference type="ARBA" id="ARBA00022989"/>
    </source>
</evidence>
<feature type="chain" id="PRO_5011835282" description="Transmembrane 9 superfamily member" evidence="7">
    <location>
        <begin position="18"/>
        <end position="645"/>
    </location>
</feature>
<feature type="transmembrane region" description="Helical" evidence="7">
    <location>
        <begin position="535"/>
        <end position="558"/>
    </location>
</feature>
<feature type="transmembrane region" description="Helical" evidence="7">
    <location>
        <begin position="421"/>
        <end position="441"/>
    </location>
</feature>
<name>A0A1V9YWE3_ACHHY</name>
<feature type="transmembrane region" description="Helical" evidence="7">
    <location>
        <begin position="606"/>
        <end position="634"/>
    </location>
</feature>
<dbReference type="AlphaFoldDB" id="A0A1V9YWE3"/>
<gene>
    <name evidence="8" type="ORF">ACHHYP_05821</name>
</gene>
<feature type="transmembrane region" description="Helical" evidence="7">
    <location>
        <begin position="503"/>
        <end position="529"/>
    </location>
</feature>
<dbReference type="EMBL" id="JNBR01000672">
    <property type="protein sequence ID" value="OQR90088.1"/>
    <property type="molecule type" value="Genomic_DNA"/>
</dbReference>
<feature type="transmembrane region" description="Helical" evidence="7">
    <location>
        <begin position="453"/>
        <end position="475"/>
    </location>
</feature>
<proteinExistence type="inferred from homology"/>
<keyword evidence="6 7" id="KW-0472">Membrane</keyword>
<comment type="similarity">
    <text evidence="2 7">Belongs to the nonaspanin (TM9SF) (TC 9.A.2) family.</text>
</comment>
<feature type="transmembrane region" description="Helical" evidence="7">
    <location>
        <begin position="346"/>
        <end position="375"/>
    </location>
</feature>
<evidence type="ECO:0000313" key="9">
    <source>
        <dbReference type="Proteomes" id="UP000243579"/>
    </source>
</evidence>
<sequence>MWSTVVRLALLAGGAASFYLPGVQMVTYSRGDAIPLFVNSLTSRETLLPIEYYNLPFCRPAEIEYKSENLGEYLSANRIENSPYELKFLEPKQCQILCTESYTKKQIKKFATMIKEQYRMNWIVDNLPASSKRDELTELGFPLGTFNKDFDLAPRINNHVTIRISYNNMVDLTSGPSPDQGRIVDFEVIPYSYNYKDSYIVKDSTPARMDVCAPATNQHQDLYLPNPKDDTKDDEKLKGATTDIYWTYSVEWVEDNTREWRTRWDIYFEVGSGSDEVHWFSIINALLIVLFLSGMVGMILMRSLHRDISRYNRVPTEEERMEEREESGWKLVHADVFRPPATQPMLFCVMIGVGFQLLGMALVTLLFAAIGFLAPSNRGKMIIALLVCFVLMGMVAGYASSRMYKMFKGKRWQLNTILTGMLFPGIMFATFFVLNLFVWGAGSDAAVPFGSMLLVVFLWFGISVPLVFLGAYYGFRQPAVEFPVATSNIPRPIPLQPWYMTNFMTAVVGGILPFGAIFVELFFVLTSLWTDRYYYVFGFLLLSFVILIGTCAEITIVLTYFQLCGEDYNWWWRSFIVSGACGGYVMLYSTYYYWTRLDVHNFIGSMLYFGYMGIISGALALLTGTVGVMASLWFTKKIYASIKVD</sequence>
<reference evidence="8 9" key="1">
    <citation type="journal article" date="2014" name="Genome Biol. Evol.">
        <title>The secreted proteins of Achlya hypogyna and Thraustotheca clavata identify the ancestral oomycete secretome and reveal gene acquisitions by horizontal gene transfer.</title>
        <authorList>
            <person name="Misner I."/>
            <person name="Blouin N."/>
            <person name="Leonard G."/>
            <person name="Richards T.A."/>
            <person name="Lane C.E."/>
        </authorList>
    </citation>
    <scope>NUCLEOTIDE SEQUENCE [LARGE SCALE GENOMIC DNA]</scope>
    <source>
        <strain evidence="8 9">ATCC 48635</strain>
    </source>
</reference>
<dbReference type="InterPro" id="IPR036259">
    <property type="entry name" value="MFS_trans_sf"/>
</dbReference>
<evidence type="ECO:0000256" key="4">
    <source>
        <dbReference type="ARBA" id="ARBA00022729"/>
    </source>
</evidence>
<evidence type="ECO:0000256" key="3">
    <source>
        <dbReference type="ARBA" id="ARBA00022692"/>
    </source>
</evidence>
<evidence type="ECO:0000256" key="2">
    <source>
        <dbReference type="ARBA" id="ARBA00005227"/>
    </source>
</evidence>
<feature type="signal peptide" evidence="7">
    <location>
        <begin position="1"/>
        <end position="17"/>
    </location>
</feature>
<keyword evidence="5 7" id="KW-1133">Transmembrane helix</keyword>
<organism evidence="8 9">
    <name type="scientific">Achlya hypogyna</name>
    <name type="common">Oomycete</name>
    <name type="synonym">Protoachlya hypogyna</name>
    <dbReference type="NCBI Taxonomy" id="1202772"/>
    <lineage>
        <taxon>Eukaryota</taxon>
        <taxon>Sar</taxon>
        <taxon>Stramenopiles</taxon>
        <taxon>Oomycota</taxon>
        <taxon>Saprolegniomycetes</taxon>
        <taxon>Saprolegniales</taxon>
        <taxon>Achlyaceae</taxon>
        <taxon>Achlya</taxon>
    </lineage>
</organism>
<evidence type="ECO:0000256" key="6">
    <source>
        <dbReference type="ARBA" id="ARBA00023136"/>
    </source>
</evidence>
<comment type="subcellular location">
    <subcellularLocation>
        <location evidence="1">Membrane</location>
        <topology evidence="1">Multi-pass membrane protein</topology>
    </subcellularLocation>
</comment>
<dbReference type="InterPro" id="IPR004240">
    <property type="entry name" value="EMP70"/>
</dbReference>
<dbReference type="Proteomes" id="UP000243579">
    <property type="component" value="Unassembled WGS sequence"/>
</dbReference>
<evidence type="ECO:0000313" key="8">
    <source>
        <dbReference type="EMBL" id="OQR90088.1"/>
    </source>
</evidence>
<evidence type="ECO:0000256" key="1">
    <source>
        <dbReference type="ARBA" id="ARBA00004141"/>
    </source>
</evidence>
<dbReference type="PANTHER" id="PTHR10766:SF178">
    <property type="entry name" value="TRANSMEMBRANE 9 SUPERFAMILY MEMBER"/>
    <property type="match status" value="1"/>
</dbReference>
<dbReference type="PANTHER" id="PTHR10766">
    <property type="entry name" value="TRANSMEMBRANE 9 SUPERFAMILY PROTEIN"/>
    <property type="match status" value="1"/>
</dbReference>
<keyword evidence="9" id="KW-1185">Reference proteome</keyword>
<feature type="transmembrane region" description="Helical" evidence="7">
    <location>
        <begin position="279"/>
        <end position="301"/>
    </location>
</feature>
<dbReference type="SUPFAM" id="SSF103473">
    <property type="entry name" value="MFS general substrate transporter"/>
    <property type="match status" value="1"/>
</dbReference>
<dbReference type="GO" id="GO:0016020">
    <property type="term" value="C:membrane"/>
    <property type="evidence" value="ECO:0007669"/>
    <property type="project" value="UniProtKB-SubCell"/>
</dbReference>
<accession>A0A1V9YWE3</accession>
<dbReference type="Pfam" id="PF02990">
    <property type="entry name" value="EMP70"/>
    <property type="match status" value="1"/>
</dbReference>
<dbReference type="GO" id="GO:0072657">
    <property type="term" value="P:protein localization to membrane"/>
    <property type="evidence" value="ECO:0007669"/>
    <property type="project" value="TreeGrafter"/>
</dbReference>
<feature type="transmembrane region" description="Helical" evidence="7">
    <location>
        <begin position="381"/>
        <end position="400"/>
    </location>
</feature>
<dbReference type="STRING" id="1202772.A0A1V9YWE3"/>
<keyword evidence="3 7" id="KW-0812">Transmembrane</keyword>
<protein>
    <recommendedName>
        <fullName evidence="7">Transmembrane 9 superfamily member</fullName>
    </recommendedName>
</protein>
<evidence type="ECO:0000256" key="7">
    <source>
        <dbReference type="RuleBase" id="RU363079"/>
    </source>
</evidence>
<dbReference type="OrthoDB" id="1666796at2759"/>